<organism evidence="1 2">
    <name type="scientific">Eragrostis curvula</name>
    <name type="common">weeping love grass</name>
    <dbReference type="NCBI Taxonomy" id="38414"/>
    <lineage>
        <taxon>Eukaryota</taxon>
        <taxon>Viridiplantae</taxon>
        <taxon>Streptophyta</taxon>
        <taxon>Embryophyta</taxon>
        <taxon>Tracheophyta</taxon>
        <taxon>Spermatophyta</taxon>
        <taxon>Magnoliopsida</taxon>
        <taxon>Liliopsida</taxon>
        <taxon>Poales</taxon>
        <taxon>Poaceae</taxon>
        <taxon>PACMAD clade</taxon>
        <taxon>Chloridoideae</taxon>
        <taxon>Eragrostideae</taxon>
        <taxon>Eragrostidinae</taxon>
        <taxon>Eragrostis</taxon>
    </lineage>
</organism>
<dbReference type="Gramene" id="TVU08705">
    <property type="protein sequence ID" value="TVU08705"/>
    <property type="gene ID" value="EJB05_42117"/>
</dbReference>
<protein>
    <submittedName>
        <fullName evidence="1">Uncharacterized protein</fullName>
    </submittedName>
</protein>
<proteinExistence type="predicted"/>
<evidence type="ECO:0000313" key="2">
    <source>
        <dbReference type="Proteomes" id="UP000324897"/>
    </source>
</evidence>
<dbReference type="Proteomes" id="UP000324897">
    <property type="component" value="Chromosome 3"/>
</dbReference>
<evidence type="ECO:0000313" key="1">
    <source>
        <dbReference type="EMBL" id="TVU08705.1"/>
    </source>
</evidence>
<dbReference type="EMBL" id="RWGY01000039">
    <property type="protein sequence ID" value="TVU08705.1"/>
    <property type="molecule type" value="Genomic_DNA"/>
</dbReference>
<accession>A0A5J9TBL8</accession>
<keyword evidence="2" id="KW-1185">Reference proteome</keyword>
<dbReference type="OrthoDB" id="662284at2759"/>
<feature type="non-terminal residue" evidence="1">
    <location>
        <position position="1"/>
    </location>
</feature>
<dbReference type="AlphaFoldDB" id="A0A5J9TBL8"/>
<name>A0A5J9TBL8_9POAL</name>
<reference evidence="1 2" key="1">
    <citation type="journal article" date="2019" name="Sci. Rep.">
        <title>A high-quality genome of Eragrostis curvula grass provides insights into Poaceae evolution and supports new strategies to enhance forage quality.</title>
        <authorList>
            <person name="Carballo J."/>
            <person name="Santos B.A.C.M."/>
            <person name="Zappacosta D."/>
            <person name="Garbus I."/>
            <person name="Selva J.P."/>
            <person name="Gallo C.A."/>
            <person name="Diaz A."/>
            <person name="Albertini E."/>
            <person name="Caccamo M."/>
            <person name="Echenique V."/>
        </authorList>
    </citation>
    <scope>NUCLEOTIDE SEQUENCE [LARGE SCALE GENOMIC DNA]</scope>
    <source>
        <strain evidence="2">cv. Victoria</strain>
        <tissue evidence="1">Leaf</tissue>
    </source>
</reference>
<comment type="caution">
    <text evidence="1">The sequence shown here is derived from an EMBL/GenBank/DDBJ whole genome shotgun (WGS) entry which is preliminary data.</text>
</comment>
<gene>
    <name evidence="1" type="ORF">EJB05_42117</name>
</gene>
<sequence>MFSGRSNSSKFLALGQGLPTSHAWSTETTEKDVCPQAQTHYTTRVHPEPLQIAKLSVQGVYECREGQDSGYFQGLSAYQLERLRGYHDNKHVGAARNEAASLVKDDTGSLILADLYKVIMASRMAMVATASLLVCSLIVSTLEASSVWQTGEGDAVAAHAYEGRGIANVRRLQRQLKIFGPRPRLAYFSRVVNGDGGKRLVPSGPNPQQHDRALAKAEHYYMKLTYSSSNKHHYKNRNMSSMYA</sequence>